<sequence length="115" mass="12379">MRQVIVTSLCLVAFGLAGCNRDEKVLASTSVTSRRLTVSGPVDGVRRFAKLQQSRTPALPVSPITDGKGDKAHAVVLLPANYTGQDLIHTAREALAADLDYEYAELRATNVVRKS</sequence>
<evidence type="ECO:0008006" key="3">
    <source>
        <dbReference type="Google" id="ProtNLM"/>
    </source>
</evidence>
<dbReference type="RefSeq" id="WP_322538466.1">
    <property type="nucleotide sequence ID" value="NZ_JAOBTW010000002.1"/>
</dbReference>
<gene>
    <name evidence="1" type="ORF">N4G62_02670</name>
</gene>
<protein>
    <recommendedName>
        <fullName evidence="3">Lipoprotein</fullName>
    </recommendedName>
</protein>
<dbReference type="Proteomes" id="UP001292182">
    <property type="component" value="Unassembled WGS sequence"/>
</dbReference>
<name>A0ABU5LMI9_9SPHN</name>
<organism evidence="1 2">
    <name type="scientific">Sphingomonas sanguinis</name>
    <dbReference type="NCBI Taxonomy" id="33051"/>
    <lineage>
        <taxon>Bacteria</taxon>
        <taxon>Pseudomonadati</taxon>
        <taxon>Pseudomonadota</taxon>
        <taxon>Alphaproteobacteria</taxon>
        <taxon>Sphingomonadales</taxon>
        <taxon>Sphingomonadaceae</taxon>
        <taxon>Sphingomonas</taxon>
    </lineage>
</organism>
<evidence type="ECO:0000313" key="2">
    <source>
        <dbReference type="Proteomes" id="UP001292182"/>
    </source>
</evidence>
<keyword evidence="2" id="KW-1185">Reference proteome</keyword>
<proteinExistence type="predicted"/>
<comment type="caution">
    <text evidence="1">The sequence shown here is derived from an EMBL/GenBank/DDBJ whole genome shotgun (WGS) entry which is preliminary data.</text>
</comment>
<accession>A0ABU5LMI9</accession>
<dbReference type="PROSITE" id="PS51257">
    <property type="entry name" value="PROKAR_LIPOPROTEIN"/>
    <property type="match status" value="1"/>
</dbReference>
<dbReference type="EMBL" id="JAOBTW010000002">
    <property type="protein sequence ID" value="MDZ7280930.1"/>
    <property type="molecule type" value="Genomic_DNA"/>
</dbReference>
<evidence type="ECO:0000313" key="1">
    <source>
        <dbReference type="EMBL" id="MDZ7280930.1"/>
    </source>
</evidence>
<reference evidence="2" key="1">
    <citation type="submission" date="2023-07" db="EMBL/GenBank/DDBJ databases">
        <title>Whole genome sequence analysis of rice epiphytic Sphingomonas sanguinis OsEp_Plm_15B2.</title>
        <authorList>
            <person name="Sahu K.P."/>
            <person name="Asharani P."/>
            <person name="Reddy B."/>
            <person name="Kumar A."/>
        </authorList>
    </citation>
    <scope>NUCLEOTIDE SEQUENCE [LARGE SCALE GENOMIC DNA]</scope>
    <source>
        <strain evidence="2">OsEp_Plm_15B2</strain>
    </source>
</reference>